<feature type="compositionally biased region" description="Polar residues" evidence="1">
    <location>
        <begin position="84"/>
        <end position="95"/>
    </location>
</feature>
<reference evidence="2" key="1">
    <citation type="submission" date="2023-03" db="EMBL/GenBank/DDBJ databases">
        <title>Massive genome expansion in bonnet fungi (Mycena s.s.) driven by repeated elements and novel gene families across ecological guilds.</title>
        <authorList>
            <consortium name="Lawrence Berkeley National Laboratory"/>
            <person name="Harder C.B."/>
            <person name="Miyauchi S."/>
            <person name="Viragh M."/>
            <person name="Kuo A."/>
            <person name="Thoen E."/>
            <person name="Andreopoulos B."/>
            <person name="Lu D."/>
            <person name="Skrede I."/>
            <person name="Drula E."/>
            <person name="Henrissat B."/>
            <person name="Morin E."/>
            <person name="Kohler A."/>
            <person name="Barry K."/>
            <person name="LaButti K."/>
            <person name="Morin E."/>
            <person name="Salamov A."/>
            <person name="Lipzen A."/>
            <person name="Mereny Z."/>
            <person name="Hegedus B."/>
            <person name="Baldrian P."/>
            <person name="Stursova M."/>
            <person name="Weitz H."/>
            <person name="Taylor A."/>
            <person name="Grigoriev I.V."/>
            <person name="Nagy L.G."/>
            <person name="Martin F."/>
            <person name="Kauserud H."/>
        </authorList>
    </citation>
    <scope>NUCLEOTIDE SEQUENCE</scope>
    <source>
        <strain evidence="2">9144</strain>
    </source>
</reference>
<dbReference type="Proteomes" id="UP001219525">
    <property type="component" value="Unassembled WGS sequence"/>
</dbReference>
<keyword evidence="3" id="KW-1185">Reference proteome</keyword>
<accession>A0AAD6UVJ8</accession>
<proteinExistence type="predicted"/>
<name>A0AAD6UVJ8_9AGAR</name>
<feature type="region of interest" description="Disordered" evidence="1">
    <location>
        <begin position="69"/>
        <end position="119"/>
    </location>
</feature>
<protein>
    <submittedName>
        <fullName evidence="2">Uncharacterized protein</fullName>
    </submittedName>
</protein>
<dbReference type="AlphaFoldDB" id="A0AAD6UVJ8"/>
<evidence type="ECO:0000313" key="2">
    <source>
        <dbReference type="EMBL" id="KAJ7193529.1"/>
    </source>
</evidence>
<evidence type="ECO:0000256" key="1">
    <source>
        <dbReference type="SAM" id="MobiDB-lite"/>
    </source>
</evidence>
<organism evidence="2 3">
    <name type="scientific">Mycena pura</name>
    <dbReference type="NCBI Taxonomy" id="153505"/>
    <lineage>
        <taxon>Eukaryota</taxon>
        <taxon>Fungi</taxon>
        <taxon>Dikarya</taxon>
        <taxon>Basidiomycota</taxon>
        <taxon>Agaricomycotina</taxon>
        <taxon>Agaricomycetes</taxon>
        <taxon>Agaricomycetidae</taxon>
        <taxon>Agaricales</taxon>
        <taxon>Marasmiineae</taxon>
        <taxon>Mycenaceae</taxon>
        <taxon>Mycena</taxon>
    </lineage>
</organism>
<evidence type="ECO:0000313" key="3">
    <source>
        <dbReference type="Proteomes" id="UP001219525"/>
    </source>
</evidence>
<comment type="caution">
    <text evidence="2">The sequence shown here is derived from an EMBL/GenBank/DDBJ whole genome shotgun (WGS) entry which is preliminary data.</text>
</comment>
<dbReference type="EMBL" id="JARJCW010000107">
    <property type="protein sequence ID" value="KAJ7193529.1"/>
    <property type="molecule type" value="Genomic_DNA"/>
</dbReference>
<feature type="compositionally biased region" description="Acidic residues" evidence="1">
    <location>
        <begin position="69"/>
        <end position="79"/>
    </location>
</feature>
<sequence>MPHYGRKTTKAWYKLEAQHIVKSSMIDALLPINGPQFKSSKIYFDKILNSNTFAAAKTKEWVCANEDVPEDTTNDEEKDADTSPDVSYTGLSTNADVPKHQQEASAAASDADDNDDAQTLVNEAPPTRVCLFCGESFAPGCLEIYNKVASTLHTKAKSSMEHVFKSCSIFDDKDLYFLSKTGFDEVVKFLAINGHFLQMSFIMNLLTELEGTWPKPSPSCKCVTKSESEQEALPARLQVFYSACKNPMQTSKFRLVRQMWDPM</sequence>
<gene>
    <name evidence="2" type="ORF">GGX14DRAFT_405431</name>
</gene>